<dbReference type="Gene3D" id="3.30.70.330">
    <property type="match status" value="1"/>
</dbReference>
<dbReference type="SUPFAM" id="SSF54928">
    <property type="entry name" value="RNA-binding domain, RBD"/>
    <property type="match status" value="1"/>
</dbReference>
<keyword evidence="4 8" id="KW-0862">Zinc</keyword>
<organism evidence="12 13">
    <name type="scientific">Momordica charantia</name>
    <name type="common">Bitter gourd</name>
    <name type="synonym">Balsam pear</name>
    <dbReference type="NCBI Taxonomy" id="3673"/>
    <lineage>
        <taxon>Eukaryota</taxon>
        <taxon>Viridiplantae</taxon>
        <taxon>Streptophyta</taxon>
        <taxon>Embryophyta</taxon>
        <taxon>Tracheophyta</taxon>
        <taxon>Spermatophyta</taxon>
        <taxon>Magnoliopsida</taxon>
        <taxon>eudicotyledons</taxon>
        <taxon>Gunneridae</taxon>
        <taxon>Pentapetalae</taxon>
        <taxon>rosids</taxon>
        <taxon>fabids</taxon>
        <taxon>Cucurbitales</taxon>
        <taxon>Cucurbitaceae</taxon>
        <taxon>Momordiceae</taxon>
        <taxon>Momordica</taxon>
    </lineage>
</organism>
<feature type="zinc finger region" description="C3H1-type" evidence="8">
    <location>
        <begin position="225"/>
        <end position="253"/>
    </location>
</feature>
<feature type="compositionally biased region" description="Basic and acidic residues" evidence="9">
    <location>
        <begin position="671"/>
        <end position="692"/>
    </location>
</feature>
<evidence type="ECO:0000256" key="7">
    <source>
        <dbReference type="PROSITE-ProRule" id="PRU00176"/>
    </source>
</evidence>
<dbReference type="GO" id="GO:0003723">
    <property type="term" value="F:RNA binding"/>
    <property type="evidence" value="ECO:0007669"/>
    <property type="project" value="UniProtKB-UniRule"/>
</dbReference>
<dbReference type="GO" id="GO:0003677">
    <property type="term" value="F:DNA binding"/>
    <property type="evidence" value="ECO:0007669"/>
    <property type="project" value="UniProtKB-KW"/>
</dbReference>
<dbReference type="FunFam" id="3.30.70.330:FF:000318">
    <property type="entry name" value="Zinc finger CCCH domain-containing protein 5"/>
    <property type="match status" value="1"/>
</dbReference>
<feature type="compositionally biased region" description="Basic and acidic residues" evidence="9">
    <location>
        <begin position="50"/>
        <end position="77"/>
    </location>
</feature>
<evidence type="ECO:0000259" key="11">
    <source>
        <dbReference type="PROSITE" id="PS50103"/>
    </source>
</evidence>
<feature type="region of interest" description="Disordered" evidence="9">
    <location>
        <begin position="1"/>
        <end position="23"/>
    </location>
</feature>
<dbReference type="PRINTS" id="PR01848">
    <property type="entry name" value="U2AUXFACTOR"/>
</dbReference>
<feature type="compositionally biased region" description="Polar residues" evidence="9">
    <location>
        <begin position="595"/>
        <end position="608"/>
    </location>
</feature>
<feature type="compositionally biased region" description="Basic and acidic residues" evidence="9">
    <location>
        <begin position="770"/>
        <end position="792"/>
    </location>
</feature>
<feature type="region of interest" description="Disordered" evidence="9">
    <location>
        <begin position="444"/>
        <end position="704"/>
    </location>
</feature>
<feature type="compositionally biased region" description="Basic residues" evidence="9">
    <location>
        <begin position="39"/>
        <end position="49"/>
    </location>
</feature>
<feature type="compositionally biased region" description="Basic and acidic residues" evidence="9">
    <location>
        <begin position="719"/>
        <end position="741"/>
    </location>
</feature>
<keyword evidence="12" id="KW-1185">Reference proteome</keyword>
<feature type="region of interest" description="Disordered" evidence="9">
    <location>
        <begin position="173"/>
        <end position="197"/>
    </location>
</feature>
<dbReference type="GO" id="GO:0000398">
    <property type="term" value="P:mRNA splicing, via spliceosome"/>
    <property type="evidence" value="ECO:0007669"/>
    <property type="project" value="InterPro"/>
</dbReference>
<dbReference type="GO" id="GO:0008270">
    <property type="term" value="F:zinc ion binding"/>
    <property type="evidence" value="ECO:0007669"/>
    <property type="project" value="UniProtKB-KW"/>
</dbReference>
<evidence type="ECO:0000256" key="3">
    <source>
        <dbReference type="ARBA" id="ARBA00022771"/>
    </source>
</evidence>
<dbReference type="InterPro" id="IPR000504">
    <property type="entry name" value="RRM_dom"/>
</dbReference>
<dbReference type="PROSITE" id="PS50102">
    <property type="entry name" value="RRM"/>
    <property type="match status" value="1"/>
</dbReference>
<dbReference type="PROSITE" id="PS50103">
    <property type="entry name" value="ZF_C3H1"/>
    <property type="match status" value="2"/>
</dbReference>
<evidence type="ECO:0000256" key="9">
    <source>
        <dbReference type="SAM" id="MobiDB-lite"/>
    </source>
</evidence>
<feature type="compositionally biased region" description="Basic and acidic residues" evidence="9">
    <location>
        <begin position="459"/>
        <end position="477"/>
    </location>
</feature>
<reference evidence="13" key="1">
    <citation type="submission" date="2025-08" db="UniProtKB">
        <authorList>
            <consortium name="RefSeq"/>
        </authorList>
    </citation>
    <scope>IDENTIFICATION</scope>
</reference>
<evidence type="ECO:0000256" key="8">
    <source>
        <dbReference type="PROSITE-ProRule" id="PRU00723"/>
    </source>
</evidence>
<keyword evidence="6" id="KW-0238">DNA-binding</keyword>
<feature type="domain" description="C3H1-type" evidence="11">
    <location>
        <begin position="359"/>
        <end position="389"/>
    </location>
</feature>
<dbReference type="InterPro" id="IPR012677">
    <property type="entry name" value="Nucleotide-bd_a/b_plait_sf"/>
</dbReference>
<feature type="compositionally biased region" description="Basic and acidic residues" evidence="9">
    <location>
        <begin position="484"/>
        <end position="509"/>
    </location>
</feature>
<dbReference type="InterPro" id="IPR035979">
    <property type="entry name" value="RBD_domain_sf"/>
</dbReference>
<dbReference type="KEGG" id="mcha:111008443"/>
<dbReference type="PANTHER" id="PTHR12620">
    <property type="entry name" value="U2 SNRNP AUXILIARY FACTOR, SMALL SUBUNIT"/>
    <property type="match status" value="1"/>
</dbReference>
<feature type="domain" description="C3H1-type" evidence="11">
    <location>
        <begin position="225"/>
        <end position="253"/>
    </location>
</feature>
<feature type="compositionally biased region" description="Basic and acidic residues" evidence="9">
    <location>
        <begin position="173"/>
        <end position="185"/>
    </location>
</feature>
<gene>
    <name evidence="13" type="primary">LOC111008443</name>
</gene>
<feature type="compositionally biased region" description="Basic and acidic residues" evidence="9">
    <location>
        <begin position="801"/>
        <end position="823"/>
    </location>
</feature>
<proteinExistence type="predicted"/>
<feature type="domain" description="RRM" evidence="10">
    <location>
        <begin position="257"/>
        <end position="357"/>
    </location>
</feature>
<dbReference type="InterPro" id="IPR009145">
    <property type="entry name" value="U2AF_small"/>
</dbReference>
<evidence type="ECO:0000313" key="13">
    <source>
        <dbReference type="RefSeq" id="XP_022136848.1"/>
    </source>
</evidence>
<feature type="region of interest" description="Disordered" evidence="9">
    <location>
        <begin position="719"/>
        <end position="841"/>
    </location>
</feature>
<feature type="region of interest" description="Disordered" evidence="9">
    <location>
        <begin position="39"/>
        <end position="77"/>
    </location>
</feature>
<protein>
    <submittedName>
        <fullName evidence="13">Zinc finger CCCH domain-containing protein 5</fullName>
    </submittedName>
</protein>
<name>A0A6J1C8M8_MOMCH</name>
<dbReference type="OrthoDB" id="423462at2759"/>
<dbReference type="Proteomes" id="UP000504603">
    <property type="component" value="Unplaced"/>
</dbReference>
<evidence type="ECO:0000256" key="5">
    <source>
        <dbReference type="ARBA" id="ARBA00022884"/>
    </source>
</evidence>
<feature type="compositionally biased region" description="Basic and acidic residues" evidence="9">
    <location>
        <begin position="106"/>
        <end position="123"/>
    </location>
</feature>
<dbReference type="InterPro" id="IPR000571">
    <property type="entry name" value="Znf_CCCH"/>
</dbReference>
<feature type="compositionally biased region" description="Acidic residues" evidence="9">
    <location>
        <begin position="124"/>
        <end position="142"/>
    </location>
</feature>
<dbReference type="RefSeq" id="XP_022136848.1">
    <property type="nucleotide sequence ID" value="XM_022281156.1"/>
</dbReference>
<evidence type="ECO:0000313" key="12">
    <source>
        <dbReference type="Proteomes" id="UP000504603"/>
    </source>
</evidence>
<evidence type="ECO:0000256" key="2">
    <source>
        <dbReference type="ARBA" id="ARBA00022737"/>
    </source>
</evidence>
<accession>A0A6J1C8M8</accession>
<evidence type="ECO:0000256" key="6">
    <source>
        <dbReference type="ARBA" id="ARBA00023125"/>
    </source>
</evidence>
<feature type="region of interest" description="Disordered" evidence="9">
    <location>
        <begin position="106"/>
        <end position="142"/>
    </location>
</feature>
<feature type="compositionally biased region" description="Basic residues" evidence="9">
    <location>
        <begin position="826"/>
        <end position="841"/>
    </location>
</feature>
<keyword evidence="3 8" id="KW-0863">Zinc-finger</keyword>
<dbReference type="GO" id="GO:0089701">
    <property type="term" value="C:U2AF complex"/>
    <property type="evidence" value="ECO:0007669"/>
    <property type="project" value="InterPro"/>
</dbReference>
<feature type="compositionally biased region" description="Basic and acidic residues" evidence="9">
    <location>
        <begin position="612"/>
        <end position="662"/>
    </location>
</feature>
<evidence type="ECO:0000256" key="1">
    <source>
        <dbReference type="ARBA" id="ARBA00022723"/>
    </source>
</evidence>
<dbReference type="SMART" id="SM00356">
    <property type="entry name" value="ZnF_C3H1"/>
    <property type="match status" value="2"/>
</dbReference>
<evidence type="ECO:0000259" key="10">
    <source>
        <dbReference type="PROSITE" id="PS50102"/>
    </source>
</evidence>
<sequence length="841" mass="98735">MEEPKFEGEEEEKPQVGIEAGPLEKPCLTKNLCRKEKRKALKKMKRKQLRKEVALKKLQEEEARSNDPDEQRRIRLMELEEEERSERERKFFEERERAWMEVMELKKKNMAEEEEEEQRRSVLEEESTAPQDENENEFGEEDGWEYIEGPAEVIWKGEEIILKKKLIKVPKKSVEPQKSLEDAHRPTSNPLPPQSEAFTDYKNATISSRQVIEDVASQVPNFGTEQDKSHCPFHLKTGACRFGQRCSRIHFYPDNSCTLLIKNMYNGPGLAWEQDEGLEFTDEEVERCYEEFYEDVHTEFLKYGEIVNFKVCKNGSFHLRGNLYVHYKSLDSAVLAYIANNGRFYAGKQVICEFVNITRWKIAICGEFMKTRYKTCSHGTACNFIHCFRNPGGDYEWADSDKPPPRYWVKKMASLFGYVDESGNDKHTELEHWDKLGKSRKSMSTDVDDRYYSRRSKSRSLDHGSGRRRNGEIDYRWTRHSRREKVDERQKSLDKEAYEKANLKDDQQRKNRFNGADSDESADKFERRRKRRDHSQTSRGPRNQDKNQRTRVQIADRDDSENTSYETDADLSSGDRDKDGHRRKRRKSNERVSETSKTIDGSPISKSVINDPDMHGNCSDRNKDRRPISGEKPKKHWDEVPKDSDNQMKQKSKLKTDYESKKSSTGKICSRHLESGSRDFKTGDSHSIDSLHSDVVSDENQEASISDRYVERFKPLDLSEHIEKEGRWDPERSYDDFEKPSETTSAVHYDSGSPVHYGERSKTDVLGTVDYHDDKVNKQDHSKHRSSDLSEHRRSRRKSSRHDDDQTYSDLKSENKNSDEDYLQKNLRRTSHSRTRRHRHS</sequence>
<dbReference type="Pfam" id="PF00642">
    <property type="entry name" value="zf-CCCH"/>
    <property type="match status" value="1"/>
</dbReference>
<feature type="zinc finger region" description="C3H1-type" evidence="8">
    <location>
        <begin position="359"/>
        <end position="389"/>
    </location>
</feature>
<keyword evidence="2" id="KW-0677">Repeat</keyword>
<evidence type="ECO:0000256" key="4">
    <source>
        <dbReference type="ARBA" id="ARBA00022833"/>
    </source>
</evidence>
<keyword evidence="1 8" id="KW-0479">Metal-binding</keyword>
<dbReference type="GeneID" id="111008443"/>
<keyword evidence="5 7" id="KW-0694">RNA-binding</keyword>
<dbReference type="AlphaFoldDB" id="A0A6J1C8M8"/>